<accession>A0A0J8R223</accession>
<proteinExistence type="predicted"/>
<organism evidence="1 2">
    <name type="scientific">Coccidioides immitis RMSCC 3703</name>
    <dbReference type="NCBI Taxonomy" id="454286"/>
    <lineage>
        <taxon>Eukaryota</taxon>
        <taxon>Fungi</taxon>
        <taxon>Dikarya</taxon>
        <taxon>Ascomycota</taxon>
        <taxon>Pezizomycotina</taxon>
        <taxon>Eurotiomycetes</taxon>
        <taxon>Eurotiomycetidae</taxon>
        <taxon>Onygenales</taxon>
        <taxon>Onygenaceae</taxon>
        <taxon>Coccidioides</taxon>
    </lineage>
</organism>
<evidence type="ECO:0000313" key="2">
    <source>
        <dbReference type="Proteomes" id="UP000054559"/>
    </source>
</evidence>
<dbReference type="EMBL" id="DS268171">
    <property type="protein sequence ID" value="KMU79199.1"/>
    <property type="molecule type" value="Genomic_DNA"/>
</dbReference>
<sequence length="151" mass="17551">MEPRSAVVHAYVIRFRELAALSPWMSRLQERKSRDMSRNIRGIALSAQNVCNYQAHNKISEPLAHWHSKKYDFRQSSDLQRPGVRSITTRTQYFLGVAEDFANPWVQSLPSLSERHFGLYLICTAENTYLGGFDDDFCWKHWQALENTSTP</sequence>
<dbReference type="Proteomes" id="UP000054559">
    <property type="component" value="Unassembled WGS sequence"/>
</dbReference>
<reference evidence="2" key="1">
    <citation type="journal article" date="2010" name="Genome Res.">
        <title>Population genomic sequencing of Coccidioides fungi reveals recent hybridization and transposon control.</title>
        <authorList>
            <person name="Neafsey D.E."/>
            <person name="Barker B.M."/>
            <person name="Sharpton T.J."/>
            <person name="Stajich J.E."/>
            <person name="Park D.J."/>
            <person name="Whiston E."/>
            <person name="Hung C.-Y."/>
            <person name="McMahan C."/>
            <person name="White J."/>
            <person name="Sykes S."/>
            <person name="Heiman D."/>
            <person name="Young S."/>
            <person name="Zeng Q."/>
            <person name="Abouelleil A."/>
            <person name="Aftuck L."/>
            <person name="Bessette D."/>
            <person name="Brown A."/>
            <person name="FitzGerald M."/>
            <person name="Lui A."/>
            <person name="Macdonald J.P."/>
            <person name="Priest M."/>
            <person name="Orbach M.J."/>
            <person name="Galgiani J.N."/>
            <person name="Kirkland T.N."/>
            <person name="Cole G.T."/>
            <person name="Birren B.W."/>
            <person name="Henn M.R."/>
            <person name="Taylor J.W."/>
            <person name="Rounsley S.D."/>
        </authorList>
    </citation>
    <scope>NUCLEOTIDE SEQUENCE [LARGE SCALE GENOMIC DNA]</scope>
    <source>
        <strain evidence="2">RMSCC 3703</strain>
    </source>
</reference>
<name>A0A0J8R223_COCIT</name>
<gene>
    <name evidence="1" type="ORF">CISG_07562</name>
</gene>
<protein>
    <submittedName>
        <fullName evidence="1">Uncharacterized protein</fullName>
    </submittedName>
</protein>
<dbReference type="AlphaFoldDB" id="A0A0J8R223"/>
<evidence type="ECO:0000313" key="1">
    <source>
        <dbReference type="EMBL" id="KMU79199.1"/>
    </source>
</evidence>